<evidence type="ECO:0000313" key="1">
    <source>
        <dbReference type="Proteomes" id="UP000887572"/>
    </source>
</evidence>
<dbReference type="Proteomes" id="UP000887572">
    <property type="component" value="Unplaced"/>
</dbReference>
<sequence length="128" mass="13746">MHSDALLASASGMHSEGDGDVSAPFVGWEGDGTANREPGAFPVVPNAAFFLIRTNRTGVVVVVVVVRSSTICERQRLNVKDRRRVTAAKAKAIELPAMANVRKGIHLEILAKLGRGRKVAKTALNWCI</sequence>
<accession>A0A914HBC4</accession>
<proteinExistence type="predicted"/>
<dbReference type="AlphaFoldDB" id="A0A914HBC4"/>
<evidence type="ECO:0000313" key="2">
    <source>
        <dbReference type="WBParaSite" id="Gr19_v10_g15950.t1"/>
    </source>
</evidence>
<organism evidence="1 2">
    <name type="scientific">Globodera rostochiensis</name>
    <name type="common">Golden nematode worm</name>
    <name type="synonym">Heterodera rostochiensis</name>
    <dbReference type="NCBI Taxonomy" id="31243"/>
    <lineage>
        <taxon>Eukaryota</taxon>
        <taxon>Metazoa</taxon>
        <taxon>Ecdysozoa</taxon>
        <taxon>Nematoda</taxon>
        <taxon>Chromadorea</taxon>
        <taxon>Rhabditida</taxon>
        <taxon>Tylenchina</taxon>
        <taxon>Tylenchomorpha</taxon>
        <taxon>Tylenchoidea</taxon>
        <taxon>Heteroderidae</taxon>
        <taxon>Heteroderinae</taxon>
        <taxon>Globodera</taxon>
    </lineage>
</organism>
<reference evidence="2" key="1">
    <citation type="submission" date="2022-11" db="UniProtKB">
        <authorList>
            <consortium name="WormBaseParasite"/>
        </authorList>
    </citation>
    <scope>IDENTIFICATION</scope>
</reference>
<keyword evidence="1" id="KW-1185">Reference proteome</keyword>
<dbReference type="WBParaSite" id="Gr19_v10_g15950.t1">
    <property type="protein sequence ID" value="Gr19_v10_g15950.t1"/>
    <property type="gene ID" value="Gr19_v10_g15950"/>
</dbReference>
<name>A0A914HBC4_GLORO</name>
<protein>
    <submittedName>
        <fullName evidence="2">Uncharacterized protein</fullName>
    </submittedName>
</protein>